<sequence>MSLTTHENPVRLDTAALEKKTDAIIQGIRIPDLPYPIKAVDPGQEPDWRPLLLSCWSEQRNETVSHVLRSVSVCWTVRQVNAAYISDRVMDVLLKTSGLHLALVQKVARLRFFLAWRLSEEGGSAFDGHLCEWLDSLGEWRGWSDTGGRSSRVLLDQLEGMVIAVSASFETQSLEPFHRFCDQWKSDALARHERTAKLQVRLLESETGMARQRQAEQVARAAIGRALTNRELPPVISGFIRNHWLPLMRQAVLASGTESADWRHANKLLQWLTWIGDPSLSHGSSERLYKVGEQIGDSLSSVWERVQGGSLPSGAMTAIEGVIVARLRGEELELAPALDGGLETFDESWLSTQNPSSADLAAVSKQWFVEGVGAHEQRRFFTAFLDASSEVLWTNGAGTKLGITPWHTFVQARNSGALRLLPQINGFEDLLCDTVQSLDTLYHQQRQQRRAAAERAREQADALRKKVEAAEDAKRNELEMQRLEIEREHAERERRQQEQRDAEALRLRREMESQARERVDGLKLGSWIAVNDSDTDSSPTRLKLAVKIAATKKLVFVDRLGLNRTEYTEQGLIDDLVEGRVRVLSDAAEFDDALSRVVGRIRMGKH</sequence>
<dbReference type="EMBL" id="FOUE01000004">
    <property type="protein sequence ID" value="SFM55795.1"/>
    <property type="molecule type" value="Genomic_DNA"/>
</dbReference>
<dbReference type="InterPro" id="IPR012434">
    <property type="entry name" value="DUF1631"/>
</dbReference>
<keyword evidence="1" id="KW-0175">Coiled coil</keyword>
<organism evidence="2 3">
    <name type="scientific">Marinobacter zhejiangensis</name>
    <dbReference type="NCBI Taxonomy" id="488535"/>
    <lineage>
        <taxon>Bacteria</taxon>
        <taxon>Pseudomonadati</taxon>
        <taxon>Pseudomonadota</taxon>
        <taxon>Gammaproteobacteria</taxon>
        <taxon>Pseudomonadales</taxon>
        <taxon>Marinobacteraceae</taxon>
        <taxon>Marinobacter</taxon>
    </lineage>
</organism>
<dbReference type="RefSeq" id="WP_092023958.1">
    <property type="nucleotide sequence ID" value="NZ_FOUE01000004.1"/>
</dbReference>
<accession>A0A1I4RU82</accession>
<evidence type="ECO:0000256" key="1">
    <source>
        <dbReference type="SAM" id="Coils"/>
    </source>
</evidence>
<proteinExistence type="predicted"/>
<dbReference type="Pfam" id="PF07793">
    <property type="entry name" value="DUF1631"/>
    <property type="match status" value="2"/>
</dbReference>
<name>A0A1I4RU82_9GAMM</name>
<evidence type="ECO:0008006" key="4">
    <source>
        <dbReference type="Google" id="ProtNLM"/>
    </source>
</evidence>
<dbReference type="OrthoDB" id="6344120at2"/>
<feature type="coiled-coil region" evidence="1">
    <location>
        <begin position="446"/>
        <end position="507"/>
    </location>
</feature>
<evidence type="ECO:0000313" key="2">
    <source>
        <dbReference type="EMBL" id="SFM55795.1"/>
    </source>
</evidence>
<gene>
    <name evidence="2" type="ORF">SAMN04487963_2952</name>
</gene>
<protein>
    <recommendedName>
        <fullName evidence="4">DUF1631 domain-containing protein</fullName>
    </recommendedName>
</protein>
<dbReference type="Proteomes" id="UP000198519">
    <property type="component" value="Unassembled WGS sequence"/>
</dbReference>
<reference evidence="3" key="1">
    <citation type="submission" date="2016-10" db="EMBL/GenBank/DDBJ databases">
        <authorList>
            <person name="Varghese N."/>
            <person name="Submissions S."/>
        </authorList>
    </citation>
    <scope>NUCLEOTIDE SEQUENCE [LARGE SCALE GENOMIC DNA]</scope>
    <source>
        <strain evidence="3">CGMCC 1.7061</strain>
    </source>
</reference>
<evidence type="ECO:0000313" key="3">
    <source>
        <dbReference type="Proteomes" id="UP000198519"/>
    </source>
</evidence>
<dbReference type="AlphaFoldDB" id="A0A1I4RU82"/>
<keyword evidence="3" id="KW-1185">Reference proteome</keyword>
<dbReference type="STRING" id="488535.SAMN04487963_2952"/>